<dbReference type="PROSITE" id="PS00183">
    <property type="entry name" value="UBC_1"/>
    <property type="match status" value="1"/>
</dbReference>
<dbReference type="PANTHER" id="PTHR24067">
    <property type="entry name" value="UBIQUITIN-CONJUGATING ENZYME E2"/>
    <property type="match status" value="1"/>
</dbReference>
<dbReference type="InterPro" id="IPR000608">
    <property type="entry name" value="UBC"/>
</dbReference>
<comment type="similarity">
    <text evidence="4">Belongs to the ubiquitin-conjugating enzyme family.</text>
</comment>
<evidence type="ECO:0000313" key="6">
    <source>
        <dbReference type="EMBL" id="KKO76200.1"/>
    </source>
</evidence>
<dbReference type="GeneID" id="36320807"/>
<dbReference type="VEuPathDB" id="MicrosporidiaDB:AAJ76_50004844"/>
<dbReference type="GO" id="GO:0005524">
    <property type="term" value="F:ATP binding"/>
    <property type="evidence" value="ECO:0007669"/>
    <property type="project" value="UniProtKB-UniRule"/>
</dbReference>
<dbReference type="OrthoDB" id="6600758at2759"/>
<evidence type="ECO:0000256" key="2">
    <source>
        <dbReference type="ARBA" id="ARBA00022786"/>
    </source>
</evidence>
<evidence type="ECO:0000256" key="3">
    <source>
        <dbReference type="PROSITE-ProRule" id="PRU10133"/>
    </source>
</evidence>
<dbReference type="Pfam" id="PF00179">
    <property type="entry name" value="UQ_con"/>
    <property type="match status" value="1"/>
</dbReference>
<dbReference type="PROSITE" id="PS50127">
    <property type="entry name" value="UBC_2"/>
    <property type="match status" value="1"/>
</dbReference>
<evidence type="ECO:0000313" key="7">
    <source>
        <dbReference type="Proteomes" id="UP000034350"/>
    </source>
</evidence>
<dbReference type="InterPro" id="IPR016135">
    <property type="entry name" value="UBQ-conjugating_enzyme/RWD"/>
</dbReference>
<dbReference type="SUPFAM" id="SSF54495">
    <property type="entry name" value="UBC-like"/>
    <property type="match status" value="1"/>
</dbReference>
<protein>
    <submittedName>
        <fullName evidence="6">Ubiquitin conjugating enzyme e2</fullName>
    </submittedName>
</protein>
<proteinExistence type="inferred from homology"/>
<dbReference type="VEuPathDB" id="MicrosporidiaDB:G9O61_00g003310"/>
<dbReference type="AlphaFoldDB" id="A0A0F9WHX2"/>
<dbReference type="GO" id="GO:0016740">
    <property type="term" value="F:transferase activity"/>
    <property type="evidence" value="ECO:0007669"/>
    <property type="project" value="UniProtKB-KW"/>
</dbReference>
<keyword evidence="2 4" id="KW-0833">Ubl conjugation pathway</keyword>
<dbReference type="Gene3D" id="3.10.110.10">
    <property type="entry name" value="Ubiquitin Conjugating Enzyme"/>
    <property type="match status" value="1"/>
</dbReference>
<accession>A0A0F9WHX2</accession>
<reference evidence="6 7" key="1">
    <citation type="journal article" date="2015" name="Environ. Microbiol.">
        <title>Genome analyses suggest the presence of polyploidy and recent human-driven expansions in eight global populations of the honeybee pathogen Nosema ceranae.</title>
        <authorList>
            <person name="Pelin A."/>
            <person name="Selman M."/>
            <person name="Aris-Brosou S."/>
            <person name="Farinelli L."/>
            <person name="Corradi N."/>
        </authorList>
    </citation>
    <scope>NUCLEOTIDE SEQUENCE [LARGE SCALE GENOMIC DNA]</scope>
    <source>
        <strain evidence="6 7">PA08 1199</strain>
    </source>
</reference>
<evidence type="ECO:0000256" key="1">
    <source>
        <dbReference type="ARBA" id="ARBA00022679"/>
    </source>
</evidence>
<feature type="active site" description="Glycyl thioester intermediate" evidence="3">
    <location>
        <position position="89"/>
    </location>
</feature>
<dbReference type="InterPro" id="IPR023313">
    <property type="entry name" value="UBQ-conjugating_AS"/>
</dbReference>
<comment type="caution">
    <text evidence="6">The sequence shown here is derived from an EMBL/GenBank/DDBJ whole genome shotgun (WGS) entry which is preliminary data.</text>
</comment>
<name>A0A0F9WHX2_9MICR</name>
<keyword evidence="4" id="KW-0547">Nucleotide-binding</keyword>
<dbReference type="Proteomes" id="UP000034350">
    <property type="component" value="Unassembled WGS sequence"/>
</dbReference>
<dbReference type="EMBL" id="JPQZ01000005">
    <property type="protein sequence ID" value="KKO76200.1"/>
    <property type="molecule type" value="Genomic_DNA"/>
</dbReference>
<organism evidence="6 7">
    <name type="scientific">Vairimorpha ceranae</name>
    <dbReference type="NCBI Taxonomy" id="40302"/>
    <lineage>
        <taxon>Eukaryota</taxon>
        <taxon>Fungi</taxon>
        <taxon>Fungi incertae sedis</taxon>
        <taxon>Microsporidia</taxon>
        <taxon>Nosematidae</taxon>
        <taxon>Vairimorpha</taxon>
    </lineage>
</organism>
<gene>
    <name evidence="6" type="ORF">AAJ76_50004844</name>
</gene>
<sequence>MFQNAERLLAEQQNLRKNRKYMFYAIPVFTKKNNVTWECGFPGPDSDLFKGSYYTVELKFLPKYPLEPPRVKFKNPVYHPNVYQDGNVCLDIISSKWKPSMNVMSILSGLQHFLENPNIKSPANVDAGVLFRKNKLSYDKNVRENILMHHSSPNFRKM</sequence>
<keyword evidence="7" id="KW-1185">Reference proteome</keyword>
<keyword evidence="4" id="KW-0067">ATP-binding</keyword>
<dbReference type="VEuPathDB" id="MicrosporidiaDB:NCER_101603"/>
<feature type="domain" description="UBC core" evidence="5">
    <location>
        <begin position="3"/>
        <end position="151"/>
    </location>
</feature>
<dbReference type="SMART" id="SM00212">
    <property type="entry name" value="UBCc"/>
    <property type="match status" value="1"/>
</dbReference>
<dbReference type="RefSeq" id="XP_024331942.1">
    <property type="nucleotide sequence ID" value="XM_024475860.1"/>
</dbReference>
<evidence type="ECO:0000256" key="4">
    <source>
        <dbReference type="RuleBase" id="RU362109"/>
    </source>
</evidence>
<dbReference type="InterPro" id="IPR050113">
    <property type="entry name" value="Ub_conjugating_enzyme"/>
</dbReference>
<keyword evidence="1" id="KW-0808">Transferase</keyword>
<evidence type="ECO:0000259" key="5">
    <source>
        <dbReference type="PROSITE" id="PS50127"/>
    </source>
</evidence>